<evidence type="ECO:0000313" key="2">
    <source>
        <dbReference type="EMBL" id="QXT39639.1"/>
    </source>
</evidence>
<organism evidence="2 3">
    <name type="scientific">Gymnodinialimonas ceratoperidinii</name>
    <dbReference type="NCBI Taxonomy" id="2856823"/>
    <lineage>
        <taxon>Bacteria</taxon>
        <taxon>Pseudomonadati</taxon>
        <taxon>Pseudomonadota</taxon>
        <taxon>Alphaproteobacteria</taxon>
        <taxon>Rhodobacterales</taxon>
        <taxon>Paracoccaceae</taxon>
        <taxon>Gymnodinialimonas</taxon>
    </lineage>
</organism>
<protein>
    <submittedName>
        <fullName evidence="2">Uncharacterized protein</fullName>
    </submittedName>
</protein>
<keyword evidence="3" id="KW-1185">Reference proteome</keyword>
<feature type="region of interest" description="Disordered" evidence="1">
    <location>
        <begin position="141"/>
        <end position="164"/>
    </location>
</feature>
<feature type="compositionally biased region" description="Polar residues" evidence="1">
    <location>
        <begin position="154"/>
        <end position="164"/>
    </location>
</feature>
<dbReference type="KEGG" id="gce:KYE46_17240"/>
<sequence length="164" mass="18544">MPIKFSTCLERNFLFAQWSGVVTFEQILEVFDAYRNDVHYVPGRAEFVDLSEVDDLDVNFRLMQSLLREVNNQAPGVQVKTHTVIYAPNDVIFGLARMYETLAELAEGIEVYAFTDESEALAHAGLPYDTIAEMQASERFAPATPRERAIPAEQAQQHGMSARR</sequence>
<proteinExistence type="predicted"/>
<gene>
    <name evidence="2" type="ORF">KYE46_17240</name>
</gene>
<dbReference type="AlphaFoldDB" id="A0A8F6YA64"/>
<accession>A0A8F6YA64</accession>
<dbReference type="EMBL" id="CP079194">
    <property type="protein sequence ID" value="QXT39639.1"/>
    <property type="molecule type" value="Genomic_DNA"/>
</dbReference>
<dbReference type="RefSeq" id="WP_219002427.1">
    <property type="nucleotide sequence ID" value="NZ_CP079194.1"/>
</dbReference>
<reference evidence="2 3" key="1">
    <citation type="submission" date="2021-07" db="EMBL/GenBank/DDBJ databases">
        <title>A novel Jannaschia species isolated from marine dinoflagellate Ceratoperidinium margalefii.</title>
        <authorList>
            <person name="Jiang Y."/>
            <person name="Li Z."/>
        </authorList>
    </citation>
    <scope>NUCLEOTIDE SEQUENCE [LARGE SCALE GENOMIC DNA]</scope>
    <source>
        <strain evidence="2 3">J12C1-MA-4</strain>
    </source>
</reference>
<dbReference type="Proteomes" id="UP000825009">
    <property type="component" value="Chromosome"/>
</dbReference>
<evidence type="ECO:0000256" key="1">
    <source>
        <dbReference type="SAM" id="MobiDB-lite"/>
    </source>
</evidence>
<evidence type="ECO:0000313" key="3">
    <source>
        <dbReference type="Proteomes" id="UP000825009"/>
    </source>
</evidence>
<name>A0A8F6YA64_9RHOB</name>